<dbReference type="AlphaFoldDB" id="V6LVB3"/>
<gene>
    <name evidence="1" type="ORF">SS50377_11198</name>
    <name evidence="2" type="ORF">SS50377_23605</name>
</gene>
<dbReference type="EMBL" id="AUWU02000004">
    <property type="protein sequence ID" value="KAH0573670.1"/>
    <property type="molecule type" value="Genomic_DNA"/>
</dbReference>
<reference evidence="1 2" key="1">
    <citation type="journal article" date="2014" name="PLoS Genet.">
        <title>The Genome of Spironucleus salmonicida Highlights a Fish Pathogen Adapted to Fluctuating Environments.</title>
        <authorList>
            <person name="Xu F."/>
            <person name="Jerlstrom-Hultqvist J."/>
            <person name="Einarsson E."/>
            <person name="Astvaldsson A."/>
            <person name="Svard S.G."/>
            <person name="Andersson J.O."/>
        </authorList>
    </citation>
    <scope>NUCLEOTIDE SEQUENCE</scope>
    <source>
        <strain evidence="2">ATCC 50377</strain>
    </source>
</reference>
<evidence type="ECO:0000313" key="1">
    <source>
        <dbReference type="EMBL" id="EST48587.1"/>
    </source>
</evidence>
<protein>
    <submittedName>
        <fullName evidence="1">Uncharacterized protein</fullName>
    </submittedName>
</protein>
<proteinExistence type="predicted"/>
<name>V6LVB3_9EUKA</name>
<evidence type="ECO:0000313" key="3">
    <source>
        <dbReference type="Proteomes" id="UP000018208"/>
    </source>
</evidence>
<organism evidence="1">
    <name type="scientific">Spironucleus salmonicida</name>
    <dbReference type="NCBI Taxonomy" id="348837"/>
    <lineage>
        <taxon>Eukaryota</taxon>
        <taxon>Metamonada</taxon>
        <taxon>Diplomonadida</taxon>
        <taxon>Hexamitidae</taxon>
        <taxon>Hexamitinae</taxon>
        <taxon>Spironucleus</taxon>
    </lineage>
</organism>
<reference evidence="2" key="2">
    <citation type="submission" date="2020-12" db="EMBL/GenBank/DDBJ databases">
        <title>New Spironucleus salmonicida genome in near-complete chromosomes.</title>
        <authorList>
            <person name="Xu F."/>
            <person name="Kurt Z."/>
            <person name="Jimenez-Gonzalez A."/>
            <person name="Astvaldsson A."/>
            <person name="Andersson J.O."/>
            <person name="Svard S.G."/>
        </authorList>
    </citation>
    <scope>NUCLEOTIDE SEQUENCE</scope>
    <source>
        <strain evidence="2">ATCC 50377</strain>
    </source>
</reference>
<dbReference type="VEuPathDB" id="GiardiaDB:SS50377_23605"/>
<accession>V6LVB3</accession>
<dbReference type="EMBL" id="KI545981">
    <property type="protein sequence ID" value="EST48587.1"/>
    <property type="molecule type" value="Genomic_DNA"/>
</dbReference>
<keyword evidence="3" id="KW-1185">Reference proteome</keyword>
<dbReference type="Proteomes" id="UP000018208">
    <property type="component" value="Unassembled WGS sequence"/>
</dbReference>
<evidence type="ECO:0000313" key="2">
    <source>
        <dbReference type="EMBL" id="KAH0573670.1"/>
    </source>
</evidence>
<sequence length="272" mass="31140">MYIRTRQVAGQNGDMQQTERNSHIYNTLSQNAYNNLKDTDPSGTRLYTNASNLTNTNINKSNVRTLQTNHLRAPTSNTFLSDANNTAQESYENKMLLVDQIPSICDTITALNIEIQAIREQGFDIQNEVKSQIQKEFTTKYADLTRRVEQVSHLSNAIQTKNDALTSREQLRDNIISIHDEALTNFSQVLQKLERKISDLESKSIGKDELDVRINNLEHDVKQMWSSMQNQTVALQQEVNSNITNIMGILGLLEQKNKSVQLQLEQIRMIRE</sequence>